<evidence type="ECO:0000256" key="4">
    <source>
        <dbReference type="ARBA" id="ARBA00022833"/>
    </source>
</evidence>
<evidence type="ECO:0000313" key="9">
    <source>
        <dbReference type="EMBL" id="KAF2831005.1"/>
    </source>
</evidence>
<feature type="region of interest" description="Disordered" evidence="6">
    <location>
        <begin position="688"/>
        <end position="707"/>
    </location>
</feature>
<keyword evidence="2" id="KW-0677">Repeat</keyword>
<evidence type="ECO:0000256" key="6">
    <source>
        <dbReference type="SAM" id="MobiDB-lite"/>
    </source>
</evidence>
<dbReference type="InterPro" id="IPR002625">
    <property type="entry name" value="Smr_dom"/>
</dbReference>
<keyword evidence="10" id="KW-1185">Reference proteome</keyword>
<evidence type="ECO:0000256" key="5">
    <source>
        <dbReference type="PROSITE-ProRule" id="PRU00723"/>
    </source>
</evidence>
<dbReference type="SMART" id="SM00356">
    <property type="entry name" value="ZnF_C3H1"/>
    <property type="match status" value="2"/>
</dbReference>
<dbReference type="InterPro" id="IPR036063">
    <property type="entry name" value="Smr_dom_sf"/>
</dbReference>
<keyword evidence="4 5" id="KW-0862">Zinc</keyword>
<evidence type="ECO:0000313" key="10">
    <source>
        <dbReference type="Proteomes" id="UP000799424"/>
    </source>
</evidence>
<dbReference type="FunFam" id="3.30.1370.110:FF:000002">
    <property type="entry name" value="CCCH zinc finger and SMR domain protein"/>
    <property type="match status" value="1"/>
</dbReference>
<organism evidence="9 10">
    <name type="scientific">Ophiobolus disseminans</name>
    <dbReference type="NCBI Taxonomy" id="1469910"/>
    <lineage>
        <taxon>Eukaryota</taxon>
        <taxon>Fungi</taxon>
        <taxon>Dikarya</taxon>
        <taxon>Ascomycota</taxon>
        <taxon>Pezizomycotina</taxon>
        <taxon>Dothideomycetes</taxon>
        <taxon>Pleosporomycetidae</taxon>
        <taxon>Pleosporales</taxon>
        <taxon>Pleosporineae</taxon>
        <taxon>Phaeosphaeriaceae</taxon>
        <taxon>Ophiobolus</taxon>
    </lineage>
</organism>
<accession>A0A6A7AEJ3</accession>
<keyword evidence="3 5" id="KW-0863">Zinc-finger</keyword>
<feature type="compositionally biased region" description="Basic residues" evidence="6">
    <location>
        <begin position="451"/>
        <end position="462"/>
    </location>
</feature>
<dbReference type="PANTHER" id="PTHR13119">
    <property type="entry name" value="ZINC FINGER CCCH DOMAIN-CONTAINING PROTEI"/>
    <property type="match status" value="1"/>
</dbReference>
<feature type="compositionally biased region" description="Polar residues" evidence="6">
    <location>
        <begin position="413"/>
        <end position="430"/>
    </location>
</feature>
<feature type="domain" description="C3H1-type" evidence="7">
    <location>
        <begin position="278"/>
        <end position="302"/>
    </location>
</feature>
<evidence type="ECO:0000256" key="2">
    <source>
        <dbReference type="ARBA" id="ARBA00022737"/>
    </source>
</evidence>
<feature type="region of interest" description="Disordered" evidence="6">
    <location>
        <begin position="390"/>
        <end position="467"/>
    </location>
</feature>
<keyword evidence="1 5" id="KW-0479">Metal-binding</keyword>
<dbReference type="PROSITE" id="PS50828">
    <property type="entry name" value="SMR"/>
    <property type="match status" value="1"/>
</dbReference>
<dbReference type="GO" id="GO:0003723">
    <property type="term" value="F:RNA binding"/>
    <property type="evidence" value="ECO:0007669"/>
    <property type="project" value="InterPro"/>
</dbReference>
<dbReference type="PROSITE" id="PS50103">
    <property type="entry name" value="ZF_C3H1"/>
    <property type="match status" value="2"/>
</dbReference>
<evidence type="ECO:0000256" key="3">
    <source>
        <dbReference type="ARBA" id="ARBA00022771"/>
    </source>
</evidence>
<evidence type="ECO:0000259" key="7">
    <source>
        <dbReference type="PROSITE" id="PS50103"/>
    </source>
</evidence>
<evidence type="ECO:0008006" key="11">
    <source>
        <dbReference type="Google" id="ProtNLM"/>
    </source>
</evidence>
<dbReference type="Gene3D" id="4.10.1000.10">
    <property type="entry name" value="Zinc finger, CCCH-type"/>
    <property type="match status" value="1"/>
</dbReference>
<feature type="region of interest" description="Disordered" evidence="6">
    <location>
        <begin position="57"/>
        <end position="135"/>
    </location>
</feature>
<dbReference type="InterPro" id="IPR000571">
    <property type="entry name" value="Znf_CCCH"/>
</dbReference>
<sequence>MVADNLYEKALPVLQDDALDEEDKTDKLEELMRKETNLTGKALENIVLDCLWRYRDAGSSSSSPPPSRHTIIRRPSPAPWQANRAPTPVNNSPRMVHPPPGFGIAPPAFTRAKSSTASPFTSPRPSPRLAFSSPHIPHSPSLSAYQFSEGVSPSAELYGDLDSHSVDWLVNDDSGSAESSLLGDGTLNGGAAEWVQPQTMDMGPYDMLRSILRDDRSDEELEKVLEANSFDLSAALLALMGQQMDVQQLPTPGHEPSNYLIGKSMHPTFRPATPSGQQKSNIVCKYFLSTGHCARADCRFSHDTSKTLCKYFLNGNCLAGETCLFSHDPSALMARMAVSDVSTPPLQSAIPNFQMSDYEFPTIHSSGSPFGTPQIHTPEATSLEQLYGLTGVATRPPPGLSPFPVFTPGAGSRPQSRTGSRQPSRATTPSVLAVDDNEAFPSLGSAAASKTGKRHHGKRGGHGHKDILAPNNLADIVRMSPAPAPATPVRKSLRPVKSFTGTRENSAAAQAIPAPQHIPWLDTGEKGNQAYLKARAEAFKHGSLRNKFLQSAAQAWNRSDSRAAKALSLRGQTENNLMRGAHREAARILYEERNKDVDDSHELYVDLHGLHPDESVSYLENILLTHSSSSRPIYAITGTGHHSKNGKDKVGKAIRGFLNEWRYAFREFSVPGDRNNVGGILGIDPSSYDKSVAERPKDVESEVESAKQETKIRIMKRDEVLDAPKGPKRVA</sequence>
<protein>
    <recommendedName>
        <fullName evidence="11">CCCH zinc finger and SMR domain-containing protein</fullName>
    </recommendedName>
</protein>
<dbReference type="PANTHER" id="PTHR13119:SF12">
    <property type="entry name" value="PROTEIN SUPPRESSOR OF SABLE"/>
    <property type="match status" value="1"/>
</dbReference>
<dbReference type="Pfam" id="PF14608">
    <property type="entry name" value="zf-CCCH_2"/>
    <property type="match status" value="2"/>
</dbReference>
<name>A0A6A7AEJ3_9PLEO</name>
<dbReference type="Proteomes" id="UP000799424">
    <property type="component" value="Unassembled WGS sequence"/>
</dbReference>
<dbReference type="SMART" id="SM01162">
    <property type="entry name" value="DUF1771"/>
    <property type="match status" value="1"/>
</dbReference>
<feature type="compositionally biased region" description="Polar residues" evidence="6">
    <location>
        <begin position="112"/>
        <end position="123"/>
    </location>
</feature>
<dbReference type="SUPFAM" id="SSF160443">
    <property type="entry name" value="SMR domain-like"/>
    <property type="match status" value="1"/>
</dbReference>
<dbReference type="EMBL" id="MU006218">
    <property type="protein sequence ID" value="KAF2831005.1"/>
    <property type="molecule type" value="Genomic_DNA"/>
</dbReference>
<dbReference type="Pfam" id="PF08590">
    <property type="entry name" value="DUF1771"/>
    <property type="match status" value="1"/>
</dbReference>
<evidence type="ECO:0000259" key="8">
    <source>
        <dbReference type="PROSITE" id="PS50828"/>
    </source>
</evidence>
<dbReference type="SUPFAM" id="SSF90229">
    <property type="entry name" value="CCCH zinc finger"/>
    <property type="match status" value="1"/>
</dbReference>
<feature type="zinc finger region" description="C3H1-type" evidence="5">
    <location>
        <begin position="278"/>
        <end position="302"/>
    </location>
</feature>
<dbReference type="InterPro" id="IPR013899">
    <property type="entry name" value="DUF1771"/>
</dbReference>
<dbReference type="GO" id="GO:0008270">
    <property type="term" value="F:zinc ion binding"/>
    <property type="evidence" value="ECO:0007669"/>
    <property type="project" value="UniProtKB-KW"/>
</dbReference>
<dbReference type="OrthoDB" id="3247158at2759"/>
<dbReference type="InterPro" id="IPR036855">
    <property type="entry name" value="Znf_CCCH_sf"/>
</dbReference>
<dbReference type="GO" id="GO:0005634">
    <property type="term" value="C:nucleus"/>
    <property type="evidence" value="ECO:0007669"/>
    <property type="project" value="TreeGrafter"/>
</dbReference>
<feature type="compositionally biased region" description="Basic and acidic residues" evidence="6">
    <location>
        <begin position="691"/>
        <end position="707"/>
    </location>
</feature>
<dbReference type="AlphaFoldDB" id="A0A6A7AEJ3"/>
<gene>
    <name evidence="9" type="ORF">CC86DRAFT_463013</name>
</gene>
<dbReference type="Gene3D" id="3.30.1370.110">
    <property type="match status" value="1"/>
</dbReference>
<dbReference type="InterPro" id="IPR045124">
    <property type="entry name" value="Su(sable)-like"/>
</dbReference>
<feature type="domain" description="Smr" evidence="8">
    <location>
        <begin position="605"/>
        <end position="686"/>
    </location>
</feature>
<feature type="zinc finger region" description="C3H1-type" evidence="5">
    <location>
        <begin position="303"/>
        <end position="330"/>
    </location>
</feature>
<proteinExistence type="predicted"/>
<reference evidence="9" key="1">
    <citation type="journal article" date="2020" name="Stud. Mycol.">
        <title>101 Dothideomycetes genomes: a test case for predicting lifestyles and emergence of pathogens.</title>
        <authorList>
            <person name="Haridas S."/>
            <person name="Albert R."/>
            <person name="Binder M."/>
            <person name="Bloem J."/>
            <person name="Labutti K."/>
            <person name="Salamov A."/>
            <person name="Andreopoulos B."/>
            <person name="Baker S."/>
            <person name="Barry K."/>
            <person name="Bills G."/>
            <person name="Bluhm B."/>
            <person name="Cannon C."/>
            <person name="Castanera R."/>
            <person name="Culley D."/>
            <person name="Daum C."/>
            <person name="Ezra D."/>
            <person name="Gonzalez J."/>
            <person name="Henrissat B."/>
            <person name="Kuo A."/>
            <person name="Liang C."/>
            <person name="Lipzen A."/>
            <person name="Lutzoni F."/>
            <person name="Magnuson J."/>
            <person name="Mondo S."/>
            <person name="Nolan M."/>
            <person name="Ohm R."/>
            <person name="Pangilinan J."/>
            <person name="Park H.-J."/>
            <person name="Ramirez L."/>
            <person name="Alfaro M."/>
            <person name="Sun H."/>
            <person name="Tritt A."/>
            <person name="Yoshinaga Y."/>
            <person name="Zwiers L.-H."/>
            <person name="Turgeon B."/>
            <person name="Goodwin S."/>
            <person name="Spatafora J."/>
            <person name="Crous P."/>
            <person name="Grigoriev I."/>
        </authorList>
    </citation>
    <scope>NUCLEOTIDE SEQUENCE</scope>
    <source>
        <strain evidence="9">CBS 113818</strain>
    </source>
</reference>
<feature type="domain" description="C3H1-type" evidence="7">
    <location>
        <begin position="303"/>
        <end position="330"/>
    </location>
</feature>
<dbReference type="SMART" id="SM00463">
    <property type="entry name" value="SMR"/>
    <property type="match status" value="1"/>
</dbReference>
<evidence type="ECO:0000256" key="1">
    <source>
        <dbReference type="ARBA" id="ARBA00022723"/>
    </source>
</evidence>
<dbReference type="GO" id="GO:0045892">
    <property type="term" value="P:negative regulation of DNA-templated transcription"/>
    <property type="evidence" value="ECO:0007669"/>
    <property type="project" value="InterPro"/>
</dbReference>